<organism evidence="1 2">
    <name type="scientific">Stigmatella ashevillensis</name>
    <dbReference type="NCBI Taxonomy" id="2995309"/>
    <lineage>
        <taxon>Bacteria</taxon>
        <taxon>Pseudomonadati</taxon>
        <taxon>Myxococcota</taxon>
        <taxon>Myxococcia</taxon>
        <taxon>Myxococcales</taxon>
        <taxon>Cystobacterineae</taxon>
        <taxon>Archangiaceae</taxon>
        <taxon>Stigmatella</taxon>
    </lineage>
</organism>
<proteinExistence type="predicted"/>
<evidence type="ECO:0000313" key="1">
    <source>
        <dbReference type="EMBL" id="MDC0713988.1"/>
    </source>
</evidence>
<dbReference type="Gene3D" id="1.20.1050.10">
    <property type="match status" value="1"/>
</dbReference>
<sequence length="214" mass="24049">MPDALEESATPTLVGRSSSHFTRVTRIFAAEMRIRCSLRVVHDLMSSDPDDYGGNPALRIPVLQTPQGVWFGALNVCRALWRRSSLRPHVIWPEDLDEPLLANAQELILQAMATEVTLIMSKLSDASDRNAHHAKMRAGLVNMMSWLEENAQAALAALPTQRDLSYLEVTLFCLVTHLEFRNVLPTASYSHLNLFCQQFALRPSVGETPYRFDT</sequence>
<dbReference type="Gene3D" id="3.40.30.10">
    <property type="entry name" value="Glutaredoxin"/>
    <property type="match status" value="1"/>
</dbReference>
<dbReference type="EMBL" id="JAQNDM010000002">
    <property type="protein sequence ID" value="MDC0713988.1"/>
    <property type="molecule type" value="Genomic_DNA"/>
</dbReference>
<reference evidence="1 2" key="1">
    <citation type="submission" date="2022-11" db="EMBL/GenBank/DDBJ databases">
        <title>Minimal conservation of predation-associated metabolite biosynthetic gene clusters underscores biosynthetic potential of Myxococcota including descriptions for ten novel species: Archangium lansinium sp. nov., Myxococcus landrumus sp. nov., Nannocystis bai.</title>
        <authorList>
            <person name="Ahearne A."/>
            <person name="Stevens C."/>
            <person name="Dowd S."/>
        </authorList>
    </citation>
    <scope>NUCLEOTIDE SEQUENCE [LARGE SCALE GENOMIC DNA]</scope>
    <source>
        <strain evidence="1 2">NCWAL01</strain>
    </source>
</reference>
<dbReference type="RefSeq" id="WP_272144477.1">
    <property type="nucleotide sequence ID" value="NZ_JAQNDM010000002.1"/>
</dbReference>
<comment type="caution">
    <text evidence="1">The sequence shown here is derived from an EMBL/GenBank/DDBJ whole genome shotgun (WGS) entry which is preliminary data.</text>
</comment>
<accession>A0ABT5DMM9</accession>
<protein>
    <submittedName>
        <fullName evidence="1">Glutathione S-transferase domain-containing protein</fullName>
    </submittedName>
</protein>
<gene>
    <name evidence="1" type="ORF">POL68_36320</name>
</gene>
<name>A0ABT5DMM9_9BACT</name>
<evidence type="ECO:0000313" key="2">
    <source>
        <dbReference type="Proteomes" id="UP001221838"/>
    </source>
</evidence>
<dbReference type="Proteomes" id="UP001221838">
    <property type="component" value="Unassembled WGS sequence"/>
</dbReference>
<keyword evidence="2" id="KW-1185">Reference proteome</keyword>